<dbReference type="InterPro" id="IPR015422">
    <property type="entry name" value="PyrdxlP-dep_Trfase_small"/>
</dbReference>
<dbReference type="Gene3D" id="3.40.640.10">
    <property type="entry name" value="Type I PLP-dependent aspartate aminotransferase-like (Major domain)"/>
    <property type="match status" value="1"/>
</dbReference>
<dbReference type="InterPro" id="IPR015424">
    <property type="entry name" value="PyrdxlP-dep_Trfase"/>
</dbReference>
<dbReference type="Gene3D" id="3.90.1150.10">
    <property type="entry name" value="Aspartate Aminotransferase, domain 1"/>
    <property type="match status" value="1"/>
</dbReference>
<evidence type="ECO:0000313" key="4">
    <source>
        <dbReference type="Proteomes" id="UP000037210"/>
    </source>
</evidence>
<evidence type="ECO:0000256" key="1">
    <source>
        <dbReference type="RuleBase" id="RU000481"/>
    </source>
</evidence>
<feature type="domain" description="Aminotransferase class I/classII large" evidence="2">
    <location>
        <begin position="49"/>
        <end position="363"/>
    </location>
</feature>
<name>A0A0M0BQN0_9ARCH</name>
<dbReference type="PROSITE" id="PS00105">
    <property type="entry name" value="AA_TRANSFER_CLASS_1"/>
    <property type="match status" value="1"/>
</dbReference>
<dbReference type="GO" id="GO:0008483">
    <property type="term" value="F:transaminase activity"/>
    <property type="evidence" value="ECO:0007669"/>
    <property type="project" value="UniProtKB-KW"/>
</dbReference>
<protein>
    <recommendedName>
        <fullName evidence="1">Aminotransferase</fullName>
        <ecNumber evidence="1">2.6.1.-</ecNumber>
    </recommendedName>
</protein>
<dbReference type="InterPro" id="IPR015421">
    <property type="entry name" value="PyrdxlP-dep_Trfase_major"/>
</dbReference>
<dbReference type="SUPFAM" id="SSF53383">
    <property type="entry name" value="PLP-dependent transferases"/>
    <property type="match status" value="1"/>
</dbReference>
<sequence length="372" mass="41364">MKVDPFLVERFLNAYELGAEVNIAETDIDPFTVGGFLDFVEREDFFEELKERRLTYGFIEGSPDLRRGLAGLYGNMRPENILVAGGAIGANFLVLYSLVEPGDTVVSILPAYQQLYSVARSFGARVKLLRLRPERRWLPDAEELAGLVDEETKLVVMNNPHNPTGSLIDAGLLKEICAIADEAGAYLLCDESYRGLYVNPGDAVPSAVELSERAVATGSFSKPFSLSGLRLGWIAAGEEIIEECFAHRDYTTISNGVIDDALAALAVQNRGRIMERNLGVLRRNHRLLSAWVEGEPLIDWVPPRAGSIAFLRQRLGMTSEELCLRLLEERGTLLVPGSCFEMEGYLRIGYGCRTEVLREGLSRFKDFLDAHR</sequence>
<accession>A0A0M0BQN0</accession>
<dbReference type="CDD" id="cd00609">
    <property type="entry name" value="AAT_like"/>
    <property type="match status" value="1"/>
</dbReference>
<dbReference type="EMBL" id="LFWZ01000024">
    <property type="protein sequence ID" value="KON30680.1"/>
    <property type="molecule type" value="Genomic_DNA"/>
</dbReference>
<dbReference type="Pfam" id="PF00155">
    <property type="entry name" value="Aminotran_1_2"/>
    <property type="match status" value="1"/>
</dbReference>
<organism evidence="3 4">
    <name type="scientific">miscellaneous Crenarchaeota group-15 archaeon DG-45</name>
    <dbReference type="NCBI Taxonomy" id="1685127"/>
    <lineage>
        <taxon>Archaea</taxon>
        <taxon>Candidatus Bathyarchaeota</taxon>
        <taxon>MCG-15</taxon>
    </lineage>
</organism>
<comment type="caution">
    <text evidence="3">The sequence shown here is derived from an EMBL/GenBank/DDBJ whole genome shotgun (WGS) entry which is preliminary data.</text>
</comment>
<dbReference type="InterPro" id="IPR004838">
    <property type="entry name" value="NHTrfase_class1_PyrdxlP-BS"/>
</dbReference>
<dbReference type="PANTHER" id="PTHR43510">
    <property type="entry name" value="AMINOTRANSFERASE FUNCTION, HYPOTHETICAL (EUROFUNG)"/>
    <property type="match status" value="1"/>
</dbReference>
<dbReference type="InterPro" id="IPR004839">
    <property type="entry name" value="Aminotransferase_I/II_large"/>
</dbReference>
<proteinExistence type="inferred from homology"/>
<dbReference type="GO" id="GO:0030170">
    <property type="term" value="F:pyridoxal phosphate binding"/>
    <property type="evidence" value="ECO:0007669"/>
    <property type="project" value="InterPro"/>
</dbReference>
<evidence type="ECO:0000259" key="2">
    <source>
        <dbReference type="Pfam" id="PF00155"/>
    </source>
</evidence>
<keyword evidence="1 3" id="KW-0032">Aminotransferase</keyword>
<dbReference type="AlphaFoldDB" id="A0A0M0BQN0"/>
<dbReference type="Proteomes" id="UP000037210">
    <property type="component" value="Unassembled WGS sequence"/>
</dbReference>
<comment type="similarity">
    <text evidence="1">Belongs to the class-I pyridoxal-phosphate-dependent aminotransferase family.</text>
</comment>
<gene>
    <name evidence="3" type="ORF">AC482_03260</name>
</gene>
<comment type="cofactor">
    <cofactor evidence="1">
        <name>pyridoxal 5'-phosphate</name>
        <dbReference type="ChEBI" id="CHEBI:597326"/>
    </cofactor>
</comment>
<evidence type="ECO:0000313" key="3">
    <source>
        <dbReference type="EMBL" id="KON30680.1"/>
    </source>
</evidence>
<reference evidence="3 4" key="1">
    <citation type="submission" date="2015-06" db="EMBL/GenBank/DDBJ databases">
        <title>New insights into the roles of widespread benthic archaea in carbon and nitrogen cycling.</title>
        <authorList>
            <person name="Lazar C.S."/>
            <person name="Baker B.J."/>
            <person name="Seitz K.W."/>
            <person name="Hyde A.S."/>
            <person name="Dick G.J."/>
            <person name="Hinrichs K.-U."/>
            <person name="Teske A.P."/>
        </authorList>
    </citation>
    <scope>NUCLEOTIDE SEQUENCE [LARGE SCALE GENOMIC DNA]</scope>
    <source>
        <strain evidence="3">DG-45</strain>
    </source>
</reference>
<dbReference type="EC" id="2.6.1.-" evidence="1"/>
<dbReference type="PANTHER" id="PTHR43510:SF1">
    <property type="entry name" value="AMINOTRANSFERASE FUNCTION, HYPOTHETICAL (EUROFUNG)"/>
    <property type="match status" value="1"/>
</dbReference>
<keyword evidence="1 3" id="KW-0808">Transferase</keyword>